<organism evidence="1 2">
    <name type="scientific">Campylobacter lari</name>
    <dbReference type="NCBI Taxonomy" id="201"/>
    <lineage>
        <taxon>Bacteria</taxon>
        <taxon>Pseudomonadati</taxon>
        <taxon>Campylobacterota</taxon>
        <taxon>Epsilonproteobacteria</taxon>
        <taxon>Campylobacterales</taxon>
        <taxon>Campylobacteraceae</taxon>
        <taxon>Campylobacter</taxon>
    </lineage>
</organism>
<dbReference type="InterPro" id="IPR029063">
    <property type="entry name" value="SAM-dependent_MTases_sf"/>
</dbReference>
<name>A0A7U8ANH1_CAMLA</name>
<dbReference type="Gene3D" id="3.40.50.150">
    <property type="entry name" value="Vaccinia Virus protein VP39"/>
    <property type="match status" value="1"/>
</dbReference>
<evidence type="ECO:0000313" key="1">
    <source>
        <dbReference type="EMBL" id="EAJ1253625.1"/>
    </source>
</evidence>
<comment type="caution">
    <text evidence="1">The sequence shown here is derived from an EMBL/GenBank/DDBJ whole genome shotgun (WGS) entry which is preliminary data.</text>
</comment>
<dbReference type="SUPFAM" id="SSF53335">
    <property type="entry name" value="S-adenosyl-L-methionine-dependent methyltransferases"/>
    <property type="match status" value="1"/>
</dbReference>
<keyword evidence="1" id="KW-0808">Transferase</keyword>
<keyword evidence="1" id="KW-0489">Methyltransferase</keyword>
<dbReference type="Pfam" id="PF13489">
    <property type="entry name" value="Methyltransf_23"/>
    <property type="match status" value="1"/>
</dbReference>
<accession>A0A7U8ANH1</accession>
<proteinExistence type="predicted"/>
<gene>
    <name evidence="1" type="ORF">A0Y59_00220</name>
</gene>
<reference evidence="1 2" key="1">
    <citation type="submission" date="2018-05" db="EMBL/GenBank/DDBJ databases">
        <authorList>
            <consortium name="PulseNet: The National Subtyping Network for Foodborne Disease Surveillance"/>
            <person name="Tarr C.L."/>
            <person name="Trees E."/>
            <person name="Katz L.S."/>
            <person name="Carleton-Romer H.A."/>
            <person name="Stroika S."/>
            <person name="Kucerova Z."/>
            <person name="Roache K.F."/>
            <person name="Sabol A.L."/>
            <person name="Besser J."/>
            <person name="Gerner-Smidt P."/>
        </authorList>
    </citation>
    <scope>NUCLEOTIDE SEQUENCE [LARGE SCALE GENOMIC DNA]</scope>
    <source>
        <strain evidence="1 2">1988D-2602</strain>
    </source>
</reference>
<dbReference type="GO" id="GO:0008168">
    <property type="term" value="F:methyltransferase activity"/>
    <property type="evidence" value="ECO:0007669"/>
    <property type="project" value="UniProtKB-KW"/>
</dbReference>
<protein>
    <submittedName>
        <fullName evidence="1">Class I SAM-dependent methyltransferase</fullName>
    </submittedName>
</protein>
<sequence length="252" mass="29730">MIIPPPSLCKSNQRPLQSLCKCCNQKAVLWDVCDFGKSAFKHLNSIYGYPIYYYKCQNCSFIFTNDINNFTKKDFLHFIYNQDYIKFDPDFKEKRPQSNSELILNICKNKTLKYLDYGCGNGEMLKILNSKGYNFEGYDPFSKYFNTKPSKKYQIITCFEVMEHTIDTLKLHKEIFSLLEENGIIIFSTLFQPNEIETLKTNWWYIAPRNGHFSFYTQNSLINLYKKINKNYTLLSLSSGFHIAYNVNFPPF</sequence>
<dbReference type="GO" id="GO:0032259">
    <property type="term" value="P:methylation"/>
    <property type="evidence" value="ECO:0007669"/>
    <property type="project" value="UniProtKB-KW"/>
</dbReference>
<evidence type="ECO:0000313" key="2">
    <source>
        <dbReference type="Proteomes" id="UP000533324"/>
    </source>
</evidence>
<dbReference type="EMBL" id="AABVCV010000001">
    <property type="protein sequence ID" value="EAJ1253625.1"/>
    <property type="molecule type" value="Genomic_DNA"/>
</dbReference>
<dbReference type="Proteomes" id="UP000533324">
    <property type="component" value="Unassembled WGS sequence"/>
</dbReference>
<dbReference type="AlphaFoldDB" id="A0A7U8ANH1"/>